<keyword evidence="1" id="KW-0812">Transmembrane</keyword>
<feature type="transmembrane region" description="Helical" evidence="1">
    <location>
        <begin position="100"/>
        <end position="124"/>
    </location>
</feature>
<feature type="transmembrane region" description="Helical" evidence="1">
    <location>
        <begin position="182"/>
        <end position="204"/>
    </location>
</feature>
<sequence>MAVCEIFLYSIYLMGFHNKVKYFVLAIVPFLARLNTSVLLRAWFQSISDRYTEKSIRITKIVFKIADNGMNILSGVSCFVCFLVGPMVAYPDNPELVNWFYIFGISLSSVSGFTSCILMIVVGIKLKALCHVDNIIKVQNNDLEILGKKISFVICVAIGCIGLQFGIIIIPVWMIWDLYGVFYFHFTLNEVGIFLSAFLTMFLFTKFGRILDVSTNSSDNSSKPEIVDGAKFSFTVEDMTNPVSLEEMFEKI</sequence>
<feature type="transmembrane region" description="Helical" evidence="1">
    <location>
        <begin position="65"/>
        <end position="88"/>
    </location>
</feature>
<evidence type="ECO:0000313" key="2">
    <source>
        <dbReference type="EMBL" id="AYV75472.1"/>
    </source>
</evidence>
<feature type="transmembrane region" description="Helical" evidence="1">
    <location>
        <begin position="150"/>
        <end position="176"/>
    </location>
</feature>
<reference evidence="2" key="1">
    <citation type="submission" date="2018-10" db="EMBL/GenBank/DDBJ databases">
        <title>Hidden diversity of soil giant viruses.</title>
        <authorList>
            <person name="Schulz F."/>
            <person name="Alteio L."/>
            <person name="Goudeau D."/>
            <person name="Ryan E.M."/>
            <person name="Malmstrom R.R."/>
            <person name="Blanchard J."/>
            <person name="Woyke T."/>
        </authorList>
    </citation>
    <scope>NUCLEOTIDE SEQUENCE</scope>
    <source>
        <strain evidence="2">TEV1</strain>
    </source>
</reference>
<name>A0A3G4ZKV6_9VIRU</name>
<feature type="transmembrane region" description="Helical" evidence="1">
    <location>
        <begin position="22"/>
        <end position="44"/>
    </location>
</feature>
<keyword evidence="1" id="KW-0472">Membrane</keyword>
<gene>
    <name evidence="2" type="ORF">Terrestrivirus1_346</name>
</gene>
<keyword evidence="1" id="KW-1133">Transmembrane helix</keyword>
<accession>A0A3G4ZKV6</accession>
<dbReference type="EMBL" id="MK071979">
    <property type="protein sequence ID" value="AYV75472.1"/>
    <property type="molecule type" value="Genomic_DNA"/>
</dbReference>
<protein>
    <submittedName>
        <fullName evidence="2">Uncharacterized protein</fullName>
    </submittedName>
</protein>
<organism evidence="2">
    <name type="scientific">Terrestrivirus sp</name>
    <dbReference type="NCBI Taxonomy" id="2487775"/>
    <lineage>
        <taxon>Viruses</taxon>
        <taxon>Varidnaviria</taxon>
        <taxon>Bamfordvirae</taxon>
        <taxon>Nucleocytoviricota</taxon>
        <taxon>Megaviricetes</taxon>
        <taxon>Imitervirales</taxon>
        <taxon>Mimiviridae</taxon>
        <taxon>Klosneuvirinae</taxon>
    </lineage>
</organism>
<evidence type="ECO:0000256" key="1">
    <source>
        <dbReference type="SAM" id="Phobius"/>
    </source>
</evidence>
<proteinExistence type="predicted"/>